<dbReference type="VEuPathDB" id="MicrosporidiaDB:A0H76_2012"/>
<proteinExistence type="predicted"/>
<evidence type="ECO:0000256" key="2">
    <source>
        <dbReference type="SAM" id="SignalP"/>
    </source>
</evidence>
<protein>
    <submittedName>
        <fullName evidence="3">Uncharacterized protein</fullName>
    </submittedName>
</protein>
<evidence type="ECO:0000313" key="3">
    <source>
        <dbReference type="EMBL" id="ORD98036.1"/>
    </source>
</evidence>
<feature type="transmembrane region" description="Helical" evidence="1">
    <location>
        <begin position="41"/>
        <end position="59"/>
    </location>
</feature>
<feature type="transmembrane region" description="Helical" evidence="1">
    <location>
        <begin position="136"/>
        <end position="154"/>
    </location>
</feature>
<evidence type="ECO:0000313" key="4">
    <source>
        <dbReference type="Proteomes" id="UP000192356"/>
    </source>
</evidence>
<name>A0A1X0QE45_9MICR</name>
<keyword evidence="1" id="KW-0472">Membrane</keyword>
<feature type="signal peptide" evidence="2">
    <location>
        <begin position="1"/>
        <end position="17"/>
    </location>
</feature>
<organism evidence="3 4">
    <name type="scientific">Hepatospora eriocheir</name>
    <dbReference type="NCBI Taxonomy" id="1081669"/>
    <lineage>
        <taxon>Eukaryota</taxon>
        <taxon>Fungi</taxon>
        <taxon>Fungi incertae sedis</taxon>
        <taxon>Microsporidia</taxon>
        <taxon>Hepatosporidae</taxon>
        <taxon>Hepatospora</taxon>
    </lineage>
</organism>
<feature type="chain" id="PRO_5013207756" evidence="2">
    <location>
        <begin position="18"/>
        <end position="223"/>
    </location>
</feature>
<dbReference type="Proteomes" id="UP000192356">
    <property type="component" value="Unassembled WGS sequence"/>
</dbReference>
<keyword evidence="1" id="KW-0812">Transmembrane</keyword>
<keyword evidence="4" id="KW-1185">Reference proteome</keyword>
<keyword evidence="1" id="KW-1133">Transmembrane helix</keyword>
<dbReference type="EMBL" id="LVKB01000003">
    <property type="protein sequence ID" value="ORD98036.1"/>
    <property type="molecule type" value="Genomic_DNA"/>
</dbReference>
<comment type="caution">
    <text evidence="3">The sequence shown here is derived from an EMBL/GenBank/DDBJ whole genome shotgun (WGS) entry which is preliminary data.</text>
</comment>
<accession>A0A1X0QE45</accession>
<keyword evidence="2" id="KW-0732">Signal</keyword>
<feature type="transmembrane region" description="Helical" evidence="1">
    <location>
        <begin position="197"/>
        <end position="217"/>
    </location>
</feature>
<evidence type="ECO:0000256" key="1">
    <source>
        <dbReference type="SAM" id="Phobius"/>
    </source>
</evidence>
<gene>
    <name evidence="3" type="ORF">HERIO_138</name>
</gene>
<reference evidence="3 4" key="1">
    <citation type="journal article" date="2017" name="Environ. Microbiol.">
        <title>Decay of the glycolytic pathway and adaptation to intranuclear parasitism within Enterocytozoonidae microsporidia.</title>
        <authorList>
            <person name="Wiredu Boakye D."/>
            <person name="Jaroenlak P."/>
            <person name="Prachumwat A."/>
            <person name="Williams T.A."/>
            <person name="Bateman K.S."/>
            <person name="Itsathitphaisarn O."/>
            <person name="Sritunyalucksana K."/>
            <person name="Paszkiewicz K.H."/>
            <person name="Moore K.A."/>
            <person name="Stentiford G.D."/>
            <person name="Williams B.A."/>
        </authorList>
    </citation>
    <scope>NUCLEOTIDE SEQUENCE [LARGE SCALE GENOMIC DNA]</scope>
    <source>
        <strain evidence="3 4">GB1</strain>
    </source>
</reference>
<dbReference type="AlphaFoldDB" id="A0A1X0QE45"/>
<sequence>MFLKNLLLLTNLIKAISDSTTTITKDNFRTIMMLNKIENDQRMWWSFIFCVPGVFLLLPTKLIEKYRINYAVATLESLILLSFLFGKLRLFLFALFTILFTILNFNSILRQTTASIVSTFILSEIILVPLKLEFSYYIIFCASILLIFGLVVLFSKKYHEKITSSIVITYLIYISSNILFENALLNLLFEDQLLKRLSGVVILFILFIMVIFIKNSLIKFDLK</sequence>
<feature type="transmembrane region" description="Helical" evidence="1">
    <location>
        <begin position="166"/>
        <end position="185"/>
    </location>
</feature>
<dbReference type="VEuPathDB" id="MicrosporidiaDB:HERIO_138"/>